<evidence type="ECO:0000256" key="3">
    <source>
        <dbReference type="ARBA" id="ARBA00012374"/>
    </source>
</evidence>
<dbReference type="GO" id="GO:0046677">
    <property type="term" value="P:response to antibiotic"/>
    <property type="evidence" value="ECO:0007669"/>
    <property type="project" value="UniProtKB-UniRule"/>
</dbReference>
<feature type="transmembrane region" description="Helical" evidence="14">
    <location>
        <begin position="247"/>
        <end position="269"/>
    </location>
</feature>
<dbReference type="AlphaFoldDB" id="A0A2A5WGC1"/>
<evidence type="ECO:0000256" key="9">
    <source>
        <dbReference type="ARBA" id="ARBA00023136"/>
    </source>
</evidence>
<evidence type="ECO:0000256" key="8">
    <source>
        <dbReference type="ARBA" id="ARBA00022989"/>
    </source>
</evidence>
<comment type="catalytic activity">
    <reaction evidence="13 14">
        <text>di-trans,octa-cis-undecaprenyl diphosphate + H2O = di-trans,octa-cis-undecaprenyl phosphate + phosphate + H(+)</text>
        <dbReference type="Rhea" id="RHEA:28094"/>
        <dbReference type="ChEBI" id="CHEBI:15377"/>
        <dbReference type="ChEBI" id="CHEBI:15378"/>
        <dbReference type="ChEBI" id="CHEBI:43474"/>
        <dbReference type="ChEBI" id="CHEBI:58405"/>
        <dbReference type="ChEBI" id="CHEBI:60392"/>
        <dbReference type="EC" id="3.6.1.27"/>
    </reaction>
</comment>
<feature type="transmembrane region" description="Helical" evidence="14">
    <location>
        <begin position="218"/>
        <end position="241"/>
    </location>
</feature>
<keyword evidence="8 14" id="KW-1133">Transmembrane helix</keyword>
<keyword evidence="14" id="KW-0961">Cell wall biogenesis/degradation</keyword>
<dbReference type="GO" id="GO:0009252">
    <property type="term" value="P:peptidoglycan biosynthetic process"/>
    <property type="evidence" value="ECO:0007669"/>
    <property type="project" value="UniProtKB-KW"/>
</dbReference>
<dbReference type="GO" id="GO:0008360">
    <property type="term" value="P:regulation of cell shape"/>
    <property type="evidence" value="ECO:0007669"/>
    <property type="project" value="UniProtKB-KW"/>
</dbReference>
<dbReference type="NCBIfam" id="TIGR00753">
    <property type="entry name" value="undec_PP_bacA"/>
    <property type="match status" value="1"/>
</dbReference>
<accession>A0A2A5WGC1</accession>
<evidence type="ECO:0000313" key="15">
    <source>
        <dbReference type="EMBL" id="PDH35441.1"/>
    </source>
</evidence>
<keyword evidence="14" id="KW-0573">Peptidoglycan synthesis</keyword>
<comment type="miscellaneous">
    <text evidence="14">Bacitracin is thought to be involved in the inhibition of peptidoglycan synthesis by sequestering undecaprenyl diphosphate, thereby reducing the pool of lipid carrier available.</text>
</comment>
<comment type="caution">
    <text evidence="15">The sequence shown here is derived from an EMBL/GenBank/DDBJ whole genome shotgun (WGS) entry which is preliminary data.</text>
</comment>
<dbReference type="HAMAP" id="MF_01006">
    <property type="entry name" value="Undec_diphosphatase"/>
    <property type="match status" value="1"/>
</dbReference>
<keyword evidence="6 14" id="KW-0812">Transmembrane</keyword>
<dbReference type="InterPro" id="IPR003824">
    <property type="entry name" value="UppP"/>
</dbReference>
<reference evidence="15 16" key="1">
    <citation type="submission" date="2017-08" db="EMBL/GenBank/DDBJ databases">
        <title>Fine stratification of microbial communities through a metagenomic profile of the photic zone.</title>
        <authorList>
            <person name="Haro-Moreno J.M."/>
            <person name="Lopez-Perez M."/>
            <person name="De La Torre J."/>
            <person name="Picazo A."/>
            <person name="Camacho A."/>
            <person name="Rodriguez-Valera F."/>
        </authorList>
    </citation>
    <scope>NUCLEOTIDE SEQUENCE [LARGE SCALE GENOMIC DNA]</scope>
    <source>
        <strain evidence="15">MED-G28</strain>
    </source>
</reference>
<comment type="function">
    <text evidence="14">Catalyzes the dephosphorylation of undecaprenyl diphosphate (UPP). Confers resistance to bacitracin.</text>
</comment>
<keyword evidence="7 14" id="KW-0378">Hydrolase</keyword>
<evidence type="ECO:0000256" key="1">
    <source>
        <dbReference type="ARBA" id="ARBA00004651"/>
    </source>
</evidence>
<keyword evidence="5 14" id="KW-1003">Cell membrane</keyword>
<keyword evidence="14" id="KW-0133">Cell shape</keyword>
<evidence type="ECO:0000256" key="10">
    <source>
        <dbReference type="ARBA" id="ARBA00023251"/>
    </source>
</evidence>
<sequence>MDLNFFQVTLLALIQGITEFLPVSSSAHLILPSLLLDWPDQGLTFDVAVHLGSLFAVLAYFRHDILQLLVAWLKNLTQRQTSEDSRLAWLIIIATVPGALAGLFANDLVENYARSGYVIGSTSTLFALLLWYADKRVDPGRSLSELTWRQALFVGFAQALALIPGTSRSGITMTAALFCGLTRQAAAKLSFFLAIPIIFGSFTLRGTELVNVGALGEYLLPLAYGVFVSGLVAFACIHYFMQLIERIGFLPFVIYRIGLAVVLFSITFMA</sequence>
<feature type="transmembrane region" description="Helical" evidence="14">
    <location>
        <begin position="185"/>
        <end position="206"/>
    </location>
</feature>
<evidence type="ECO:0000256" key="11">
    <source>
        <dbReference type="ARBA" id="ARBA00032707"/>
    </source>
</evidence>
<comment type="similarity">
    <text evidence="2 14">Belongs to the UppP family.</text>
</comment>
<evidence type="ECO:0000256" key="13">
    <source>
        <dbReference type="ARBA" id="ARBA00047594"/>
    </source>
</evidence>
<comment type="subcellular location">
    <subcellularLocation>
        <location evidence="1 14">Cell membrane</location>
        <topology evidence="1 14">Multi-pass membrane protein</topology>
    </subcellularLocation>
</comment>
<dbReference type="GO" id="GO:0050380">
    <property type="term" value="F:undecaprenyl-diphosphatase activity"/>
    <property type="evidence" value="ECO:0007669"/>
    <property type="project" value="UniProtKB-UniRule"/>
</dbReference>
<evidence type="ECO:0000256" key="7">
    <source>
        <dbReference type="ARBA" id="ARBA00022801"/>
    </source>
</evidence>
<protein>
    <recommendedName>
        <fullName evidence="4 14">Undecaprenyl-diphosphatase</fullName>
        <ecNumber evidence="3 14">3.6.1.27</ecNumber>
    </recommendedName>
    <alternativeName>
        <fullName evidence="12 14">Bacitracin resistance protein</fullName>
    </alternativeName>
    <alternativeName>
        <fullName evidence="11 14">Undecaprenyl pyrophosphate phosphatase</fullName>
    </alternativeName>
</protein>
<dbReference type="PANTHER" id="PTHR30622">
    <property type="entry name" value="UNDECAPRENYL-DIPHOSPHATASE"/>
    <property type="match status" value="1"/>
</dbReference>
<proteinExistence type="inferred from homology"/>
<feature type="transmembrane region" description="Helical" evidence="14">
    <location>
        <begin position="117"/>
        <end position="134"/>
    </location>
</feature>
<evidence type="ECO:0000256" key="2">
    <source>
        <dbReference type="ARBA" id="ARBA00010621"/>
    </source>
</evidence>
<organism evidence="15 16">
    <name type="scientific">OM182 bacterium MED-G28</name>
    <dbReference type="NCBI Taxonomy" id="1986256"/>
    <lineage>
        <taxon>Bacteria</taxon>
        <taxon>Pseudomonadati</taxon>
        <taxon>Pseudomonadota</taxon>
        <taxon>Gammaproteobacteria</taxon>
        <taxon>OMG group</taxon>
        <taxon>OM182 clade</taxon>
    </lineage>
</organism>
<evidence type="ECO:0000313" key="16">
    <source>
        <dbReference type="Proteomes" id="UP000219329"/>
    </source>
</evidence>
<evidence type="ECO:0000256" key="4">
    <source>
        <dbReference type="ARBA" id="ARBA00021581"/>
    </source>
</evidence>
<evidence type="ECO:0000256" key="14">
    <source>
        <dbReference type="HAMAP-Rule" id="MF_01006"/>
    </source>
</evidence>
<dbReference type="GO" id="GO:0071555">
    <property type="term" value="P:cell wall organization"/>
    <property type="evidence" value="ECO:0007669"/>
    <property type="project" value="UniProtKB-KW"/>
</dbReference>
<dbReference type="EMBL" id="NTJZ01000001">
    <property type="protein sequence ID" value="PDH35441.1"/>
    <property type="molecule type" value="Genomic_DNA"/>
</dbReference>
<feature type="transmembrane region" description="Helical" evidence="14">
    <location>
        <begin position="87"/>
        <end position="105"/>
    </location>
</feature>
<dbReference type="Pfam" id="PF02673">
    <property type="entry name" value="BacA"/>
    <property type="match status" value="1"/>
</dbReference>
<keyword evidence="9 14" id="KW-0472">Membrane</keyword>
<dbReference type="EC" id="3.6.1.27" evidence="3 14"/>
<evidence type="ECO:0000256" key="5">
    <source>
        <dbReference type="ARBA" id="ARBA00022475"/>
    </source>
</evidence>
<keyword evidence="10 14" id="KW-0046">Antibiotic resistance</keyword>
<evidence type="ECO:0000256" key="12">
    <source>
        <dbReference type="ARBA" id="ARBA00032932"/>
    </source>
</evidence>
<gene>
    <name evidence="14" type="primary">uppP</name>
    <name evidence="15" type="ORF">CNF02_01655</name>
</gene>
<dbReference type="Proteomes" id="UP000219329">
    <property type="component" value="Unassembled WGS sequence"/>
</dbReference>
<dbReference type="GO" id="GO:0005886">
    <property type="term" value="C:plasma membrane"/>
    <property type="evidence" value="ECO:0007669"/>
    <property type="project" value="UniProtKB-SubCell"/>
</dbReference>
<dbReference type="PANTHER" id="PTHR30622:SF4">
    <property type="entry name" value="UNDECAPRENYL-DIPHOSPHATASE"/>
    <property type="match status" value="1"/>
</dbReference>
<dbReference type="NCBIfam" id="NF001393">
    <property type="entry name" value="PRK00281.2-4"/>
    <property type="match status" value="1"/>
</dbReference>
<name>A0A2A5WGC1_9GAMM</name>
<evidence type="ECO:0000256" key="6">
    <source>
        <dbReference type="ARBA" id="ARBA00022692"/>
    </source>
</evidence>